<name>A0A438EY68_VITVI</name>
<evidence type="ECO:0000313" key="2">
    <source>
        <dbReference type="EMBL" id="RVW52699.1"/>
    </source>
</evidence>
<evidence type="ECO:0000313" key="3">
    <source>
        <dbReference type="Proteomes" id="UP000288805"/>
    </source>
</evidence>
<evidence type="ECO:0000256" key="1">
    <source>
        <dbReference type="SAM" id="Phobius"/>
    </source>
</evidence>
<keyword evidence="1" id="KW-1133">Transmembrane helix</keyword>
<gene>
    <name evidence="2" type="ORF">CK203_104720</name>
</gene>
<keyword evidence="1" id="KW-0472">Membrane</keyword>
<organism evidence="2 3">
    <name type="scientific">Vitis vinifera</name>
    <name type="common">Grape</name>
    <dbReference type="NCBI Taxonomy" id="29760"/>
    <lineage>
        <taxon>Eukaryota</taxon>
        <taxon>Viridiplantae</taxon>
        <taxon>Streptophyta</taxon>
        <taxon>Embryophyta</taxon>
        <taxon>Tracheophyta</taxon>
        <taxon>Spermatophyta</taxon>
        <taxon>Magnoliopsida</taxon>
        <taxon>eudicotyledons</taxon>
        <taxon>Gunneridae</taxon>
        <taxon>Pentapetalae</taxon>
        <taxon>rosids</taxon>
        <taxon>Vitales</taxon>
        <taxon>Vitaceae</taxon>
        <taxon>Viteae</taxon>
        <taxon>Vitis</taxon>
    </lineage>
</organism>
<reference evidence="2 3" key="1">
    <citation type="journal article" date="2018" name="PLoS Genet.">
        <title>Population sequencing reveals clonal diversity and ancestral inbreeding in the grapevine cultivar Chardonnay.</title>
        <authorList>
            <person name="Roach M.J."/>
            <person name="Johnson D.L."/>
            <person name="Bohlmann J."/>
            <person name="van Vuuren H.J."/>
            <person name="Jones S.J."/>
            <person name="Pretorius I.S."/>
            <person name="Schmidt S.A."/>
            <person name="Borneman A.R."/>
        </authorList>
    </citation>
    <scope>NUCLEOTIDE SEQUENCE [LARGE SCALE GENOMIC DNA]</scope>
    <source>
        <strain evidence="3">cv. Chardonnay</strain>
        <tissue evidence="2">Leaf</tissue>
    </source>
</reference>
<dbReference type="Proteomes" id="UP000288805">
    <property type="component" value="Unassembled WGS sequence"/>
</dbReference>
<comment type="caution">
    <text evidence="2">The sequence shown here is derived from an EMBL/GenBank/DDBJ whole genome shotgun (WGS) entry which is preliminary data.</text>
</comment>
<dbReference type="AlphaFoldDB" id="A0A438EY68"/>
<sequence length="45" mass="4729">MASSGAVGFVGLDDLSLELAASLIRAGYAVKAFEVFIYLYIGVMV</sequence>
<proteinExistence type="predicted"/>
<keyword evidence="1" id="KW-0812">Transmembrane</keyword>
<accession>A0A438EY68</accession>
<protein>
    <submittedName>
        <fullName evidence="2">Uncharacterized protein</fullName>
    </submittedName>
</protein>
<dbReference type="EMBL" id="QGNW01001165">
    <property type="protein sequence ID" value="RVW52699.1"/>
    <property type="molecule type" value="Genomic_DNA"/>
</dbReference>
<feature type="transmembrane region" description="Helical" evidence="1">
    <location>
        <begin position="20"/>
        <end position="41"/>
    </location>
</feature>